<protein>
    <submittedName>
        <fullName evidence="1">Uncharacterized protein</fullName>
    </submittedName>
</protein>
<sequence length="35" mass="4202">MAWERFRITVRFVPLVRFNDHEPGMSAPMKTDIPR</sequence>
<dbReference type="EMBL" id="FNAD01000009">
    <property type="protein sequence ID" value="SDD91422.1"/>
    <property type="molecule type" value="Genomic_DNA"/>
</dbReference>
<reference evidence="2" key="1">
    <citation type="submission" date="2016-10" db="EMBL/GenBank/DDBJ databases">
        <authorList>
            <person name="Varghese N."/>
            <person name="Submissions S."/>
        </authorList>
    </citation>
    <scope>NUCLEOTIDE SEQUENCE [LARGE SCALE GENOMIC DNA]</scope>
    <source>
        <strain evidence="2">CGMCC 4.3516</strain>
    </source>
</reference>
<dbReference type="Proteomes" id="UP000198949">
    <property type="component" value="Unassembled WGS sequence"/>
</dbReference>
<proteinExistence type="predicted"/>
<keyword evidence="2" id="KW-1185">Reference proteome</keyword>
<accession>A0A1G6YM76</accession>
<gene>
    <name evidence="1" type="ORF">SAMN05216270_10967</name>
</gene>
<evidence type="ECO:0000313" key="1">
    <source>
        <dbReference type="EMBL" id="SDD91422.1"/>
    </source>
</evidence>
<organism evidence="1 2">
    <name type="scientific">Glycomyces harbinensis</name>
    <dbReference type="NCBI Taxonomy" id="58114"/>
    <lineage>
        <taxon>Bacteria</taxon>
        <taxon>Bacillati</taxon>
        <taxon>Actinomycetota</taxon>
        <taxon>Actinomycetes</taxon>
        <taxon>Glycomycetales</taxon>
        <taxon>Glycomycetaceae</taxon>
        <taxon>Glycomyces</taxon>
    </lineage>
</organism>
<name>A0A1G6YM76_9ACTN</name>
<evidence type="ECO:0000313" key="2">
    <source>
        <dbReference type="Proteomes" id="UP000198949"/>
    </source>
</evidence>
<dbReference type="AlphaFoldDB" id="A0A1G6YM76"/>